<protein>
    <submittedName>
        <fullName evidence="7">Protein couch potato</fullName>
    </submittedName>
</protein>
<dbReference type="GO" id="GO:0003723">
    <property type="term" value="F:RNA binding"/>
    <property type="evidence" value="ECO:0007669"/>
    <property type="project" value="UniProtKB-UniRule"/>
</dbReference>
<reference evidence="7 8" key="1">
    <citation type="submission" date="2015-01" db="EMBL/GenBank/DDBJ databases">
        <title>Evolution of Trichinella species and genotypes.</title>
        <authorList>
            <person name="Korhonen P.K."/>
            <person name="Edoardo P."/>
            <person name="Giuseppe L.R."/>
            <person name="Gasser R.B."/>
        </authorList>
    </citation>
    <scope>NUCLEOTIDE SEQUENCE [LARGE SCALE GENOMIC DNA]</scope>
    <source>
        <strain evidence="7">ISS417</strain>
    </source>
</reference>
<dbReference type="PANTHER" id="PTHR10501">
    <property type="entry name" value="U1 SMALL NUCLEAR RIBONUCLEOPROTEIN A/U2 SMALL NUCLEAR RIBONUCLEOPROTEIN B"/>
    <property type="match status" value="1"/>
</dbReference>
<sequence length="490" mass="53637">MVRWASQVVQLLTCVGIVHMKVVVGDSGQVRLGRSAGNFRSSGRPGMNYLENCPNKPVPGDNRLVGVALVATCTAPYMERARVGHVGFQLVSSSDRQLQPHDNAILPGAQFVCNGDNEKALDGLEMQQQQRSKQVLLILLSKICTTAYIYQVGSIYFDYIIDIRNVRWCYIFPKLSTFIVQQAFLIENDPICARVRTLFVSGLPIDAKPRELYLLFRAYKGYESSLLKVTQKNGKATTPIGFVTFNSRAAAEEAKQSLQGVKFDPELPQPIRLEFARSNTKVCKPKVQSPPASAYAPFLHPITGHELMAPILHGPGADLFHPALASYAAEFAQTFPHPLLQNTLQHPALPPIPHQLASHYPAAMLAAASGMPGMLPPASLPPTSVSSMSAGQPSTTLFVANLGSKTQEQELLEVFSNIPGFIRLRILHKNGFPVAFVEYSDVINANHALNALQGFVLMSSDRGGMRIEFARSKPAEIRTEEYLNGTATPT</sequence>
<dbReference type="Proteomes" id="UP000055048">
    <property type="component" value="Unassembled WGS sequence"/>
</dbReference>
<dbReference type="Gene3D" id="3.30.70.330">
    <property type="match status" value="2"/>
</dbReference>
<name>A0A0V0TH49_9BILA</name>
<dbReference type="InterPro" id="IPR035979">
    <property type="entry name" value="RBD_domain_sf"/>
</dbReference>
<evidence type="ECO:0000256" key="3">
    <source>
        <dbReference type="ARBA" id="ARBA00023242"/>
    </source>
</evidence>
<evidence type="ECO:0000256" key="5">
    <source>
        <dbReference type="SAM" id="SignalP"/>
    </source>
</evidence>
<keyword evidence="5" id="KW-0732">Signal</keyword>
<dbReference type="InterPro" id="IPR000504">
    <property type="entry name" value="RRM_dom"/>
</dbReference>
<evidence type="ECO:0000256" key="2">
    <source>
        <dbReference type="ARBA" id="ARBA00022884"/>
    </source>
</evidence>
<dbReference type="SUPFAM" id="SSF54928">
    <property type="entry name" value="RNA-binding domain, RBD"/>
    <property type="match status" value="1"/>
</dbReference>
<dbReference type="FunFam" id="3.30.70.330:FF:000037">
    <property type="entry name" value="RNA-binding protein with multiple splicing 2"/>
    <property type="match status" value="1"/>
</dbReference>
<dbReference type="CDD" id="cd12684">
    <property type="entry name" value="RRM_cpo"/>
    <property type="match status" value="1"/>
</dbReference>
<comment type="subcellular location">
    <subcellularLocation>
        <location evidence="1">Nucleus</location>
    </subcellularLocation>
</comment>
<dbReference type="EMBL" id="JYDJ01000272">
    <property type="protein sequence ID" value="KRX38325.1"/>
    <property type="molecule type" value="Genomic_DNA"/>
</dbReference>
<dbReference type="InterPro" id="IPR034788">
    <property type="entry name" value="Cpo_RRM"/>
</dbReference>
<keyword evidence="8" id="KW-1185">Reference proteome</keyword>
<feature type="domain" description="RRM" evidence="6">
    <location>
        <begin position="196"/>
        <end position="278"/>
    </location>
</feature>
<comment type="caution">
    <text evidence="7">The sequence shown here is derived from an EMBL/GenBank/DDBJ whole genome shotgun (WGS) entry which is preliminary data.</text>
</comment>
<evidence type="ECO:0000256" key="1">
    <source>
        <dbReference type="ARBA" id="ARBA00004123"/>
    </source>
</evidence>
<dbReference type="STRING" id="144512.A0A0V0TH49"/>
<organism evidence="7 8">
    <name type="scientific">Trichinella murrelli</name>
    <dbReference type="NCBI Taxonomy" id="144512"/>
    <lineage>
        <taxon>Eukaryota</taxon>
        <taxon>Metazoa</taxon>
        <taxon>Ecdysozoa</taxon>
        <taxon>Nematoda</taxon>
        <taxon>Enoplea</taxon>
        <taxon>Dorylaimia</taxon>
        <taxon>Trichinellida</taxon>
        <taxon>Trichinellidae</taxon>
        <taxon>Trichinella</taxon>
    </lineage>
</organism>
<dbReference type="AlphaFoldDB" id="A0A0V0TH49"/>
<accession>A0A0V0TH49</accession>
<feature type="signal peptide" evidence="5">
    <location>
        <begin position="1"/>
        <end position="20"/>
    </location>
</feature>
<dbReference type="PROSITE" id="PS50102">
    <property type="entry name" value="RRM"/>
    <property type="match status" value="2"/>
</dbReference>
<gene>
    <name evidence="7" type="primary">cpo</name>
    <name evidence="7" type="ORF">T05_523</name>
</gene>
<evidence type="ECO:0000256" key="4">
    <source>
        <dbReference type="PROSITE-ProRule" id="PRU00176"/>
    </source>
</evidence>
<dbReference type="GO" id="GO:0005634">
    <property type="term" value="C:nucleus"/>
    <property type="evidence" value="ECO:0007669"/>
    <property type="project" value="UniProtKB-SubCell"/>
</dbReference>
<dbReference type="InterPro" id="IPR012677">
    <property type="entry name" value="Nucleotide-bd_a/b_plait_sf"/>
</dbReference>
<evidence type="ECO:0000313" key="7">
    <source>
        <dbReference type="EMBL" id="KRX38325.1"/>
    </source>
</evidence>
<keyword evidence="3" id="KW-0539">Nucleus</keyword>
<dbReference type="OrthoDB" id="431169at2759"/>
<keyword evidence="2 4" id="KW-0694">RNA-binding</keyword>
<feature type="chain" id="PRO_5006869320" evidence="5">
    <location>
        <begin position="21"/>
        <end position="490"/>
    </location>
</feature>
<dbReference type="Pfam" id="PF00076">
    <property type="entry name" value="RRM_1"/>
    <property type="match status" value="2"/>
</dbReference>
<proteinExistence type="predicted"/>
<evidence type="ECO:0000259" key="6">
    <source>
        <dbReference type="PROSITE" id="PS50102"/>
    </source>
</evidence>
<dbReference type="SMART" id="SM00360">
    <property type="entry name" value="RRM"/>
    <property type="match status" value="2"/>
</dbReference>
<evidence type="ECO:0000313" key="8">
    <source>
        <dbReference type="Proteomes" id="UP000055048"/>
    </source>
</evidence>
<feature type="domain" description="RRM" evidence="6">
    <location>
        <begin position="395"/>
        <end position="472"/>
    </location>
</feature>